<proteinExistence type="predicted"/>
<sequence>MDSEPYYSPAEASALDSAIKTNLHNLERLLERTEDKISSLKAHRASLQAQHAHSISTHLSTTGASPPEIELIWSTQPQIREPGDGGSWARKSDPEYPNAGGSIAPPVEMDYCLRKGPSYTMNGSRPWLCGKGRFAEPVKAERVEITFMQWLELGYREVGYCVKVPKTKGQVWMCGENPGFGEGRGIGEKDEAAREVLMPVIAVMMLVIVGWGVWTVFGEGIKSWVGRMKEGAGKRVERTRVMAAKVRKVLQDPTELEKPQDNSSSMVVPPVLSNSDDLAEIRKQVESYFYDGNLKSINDGNRFLPLRLIQLFKRMKRFPDYEAIVRAVEESDVLELNGDGDARIAQHHAAMLFNKENTKLEAENLALRQTIAELSTTHKACAVENYIRHLLSGSRSTPINPSNITCTVQQITGGPSNSTLDGSCPTLGSGVSNAQVFATVAASAPLLLLIGMYIATGCFPGMSLLKTGWRKIPRKPQEVTSPLPAKTDKWELNEDGYFTKLEVAKCTRKELEALLESYRLSTLETEVEVLENMDEVDEVDEVVEETEEVEHEATQDEEPKAESVSGASVSGDDEELVVLNTEDCEKSEEKEEPVEKEVKRSYWSRRIAVMQNHAVSRFVPVDVNPGQYCYPQNHAIHTRYLGGLFLNYCTPVKWENNAAYPSTVKDYSVMNDNDEYIFQMLSEFNDEQMSLYISPLKKEGSDEYEELPVWELEPPYFESIYKTKNFLLLSILDEKKRKILAWVDGEKRTVRLCEDKDIYTAKNHAGTGYNLRLHPIRILSEPELQLDCYALLRKFDTKKDADMRMREYKASHGKFMDPYNRHPSYVKSEVNFCDNEKSRALAAANKILKSVKDEDLNCYNIEEISYHEAHLHRAIHEADYLMERFEESKQKMNHPPQGAEQTESTWDHTEL</sequence>
<dbReference type="STRING" id="1160509.A0A3N4HKA7"/>
<keyword evidence="4" id="KW-1133">Transmembrane helix</keyword>
<feature type="region of interest" description="Disordered" evidence="3">
    <location>
        <begin position="80"/>
        <end position="101"/>
    </location>
</feature>
<keyword evidence="7" id="KW-1185">Reference proteome</keyword>
<evidence type="ECO:0000259" key="5">
    <source>
        <dbReference type="SMART" id="SM00715"/>
    </source>
</evidence>
<dbReference type="GO" id="GO:0003723">
    <property type="term" value="F:RNA binding"/>
    <property type="evidence" value="ECO:0007669"/>
    <property type="project" value="UniProtKB-KW"/>
</dbReference>
<protein>
    <recommendedName>
        <fullName evidence="5">HTH La-type RNA-binding domain-containing protein</fullName>
    </recommendedName>
</protein>
<name>A0A3N4HKA7_ASCIM</name>
<accession>A0A3N4HKA7</accession>
<dbReference type="OrthoDB" id="439993at2759"/>
<dbReference type="SUPFAM" id="SSF46785">
    <property type="entry name" value="Winged helix' DNA-binding domain"/>
    <property type="match status" value="1"/>
</dbReference>
<dbReference type="InterPro" id="IPR036390">
    <property type="entry name" value="WH_DNA-bd_sf"/>
</dbReference>
<dbReference type="Proteomes" id="UP000275078">
    <property type="component" value="Unassembled WGS sequence"/>
</dbReference>
<feature type="transmembrane region" description="Helical" evidence="4">
    <location>
        <begin position="196"/>
        <end position="217"/>
    </location>
</feature>
<organism evidence="6 7">
    <name type="scientific">Ascobolus immersus RN42</name>
    <dbReference type="NCBI Taxonomy" id="1160509"/>
    <lineage>
        <taxon>Eukaryota</taxon>
        <taxon>Fungi</taxon>
        <taxon>Dikarya</taxon>
        <taxon>Ascomycota</taxon>
        <taxon>Pezizomycotina</taxon>
        <taxon>Pezizomycetes</taxon>
        <taxon>Pezizales</taxon>
        <taxon>Ascobolaceae</taxon>
        <taxon>Ascobolus</taxon>
    </lineage>
</organism>
<dbReference type="EMBL" id="ML119794">
    <property type="protein sequence ID" value="RPA74302.1"/>
    <property type="molecule type" value="Genomic_DNA"/>
</dbReference>
<feature type="region of interest" description="Disordered" evidence="3">
    <location>
        <begin position="547"/>
        <end position="571"/>
    </location>
</feature>
<dbReference type="InterPro" id="IPR006630">
    <property type="entry name" value="La_HTH"/>
</dbReference>
<dbReference type="SMART" id="SM00715">
    <property type="entry name" value="LA"/>
    <property type="match status" value="1"/>
</dbReference>
<evidence type="ECO:0000256" key="4">
    <source>
        <dbReference type="SAM" id="Phobius"/>
    </source>
</evidence>
<evidence type="ECO:0000313" key="6">
    <source>
        <dbReference type="EMBL" id="RPA74302.1"/>
    </source>
</evidence>
<evidence type="ECO:0000256" key="1">
    <source>
        <dbReference type="ARBA" id="ARBA00022884"/>
    </source>
</evidence>
<feature type="coiled-coil region" evidence="2">
    <location>
        <begin position="23"/>
        <end position="50"/>
    </location>
</feature>
<dbReference type="InterPro" id="IPR036388">
    <property type="entry name" value="WH-like_DNA-bd_sf"/>
</dbReference>
<dbReference type="AlphaFoldDB" id="A0A3N4HKA7"/>
<keyword evidence="1" id="KW-0694">RNA-binding</keyword>
<feature type="domain" description="HTH La-type RNA-binding" evidence="5">
    <location>
        <begin position="275"/>
        <end position="346"/>
    </location>
</feature>
<keyword evidence="4" id="KW-0812">Transmembrane</keyword>
<keyword evidence="2" id="KW-0175">Coiled coil</keyword>
<keyword evidence="4" id="KW-0472">Membrane</keyword>
<evidence type="ECO:0000256" key="3">
    <source>
        <dbReference type="SAM" id="MobiDB-lite"/>
    </source>
</evidence>
<gene>
    <name evidence="6" type="ORF">BJ508DRAFT_333200</name>
</gene>
<reference evidence="6 7" key="1">
    <citation type="journal article" date="2018" name="Nat. Ecol. Evol.">
        <title>Pezizomycetes genomes reveal the molecular basis of ectomycorrhizal truffle lifestyle.</title>
        <authorList>
            <person name="Murat C."/>
            <person name="Payen T."/>
            <person name="Noel B."/>
            <person name="Kuo A."/>
            <person name="Morin E."/>
            <person name="Chen J."/>
            <person name="Kohler A."/>
            <person name="Krizsan K."/>
            <person name="Balestrini R."/>
            <person name="Da Silva C."/>
            <person name="Montanini B."/>
            <person name="Hainaut M."/>
            <person name="Levati E."/>
            <person name="Barry K.W."/>
            <person name="Belfiori B."/>
            <person name="Cichocki N."/>
            <person name="Clum A."/>
            <person name="Dockter R.B."/>
            <person name="Fauchery L."/>
            <person name="Guy J."/>
            <person name="Iotti M."/>
            <person name="Le Tacon F."/>
            <person name="Lindquist E.A."/>
            <person name="Lipzen A."/>
            <person name="Malagnac F."/>
            <person name="Mello A."/>
            <person name="Molinier V."/>
            <person name="Miyauchi S."/>
            <person name="Poulain J."/>
            <person name="Riccioni C."/>
            <person name="Rubini A."/>
            <person name="Sitrit Y."/>
            <person name="Splivallo R."/>
            <person name="Traeger S."/>
            <person name="Wang M."/>
            <person name="Zifcakova L."/>
            <person name="Wipf D."/>
            <person name="Zambonelli A."/>
            <person name="Paolocci F."/>
            <person name="Nowrousian M."/>
            <person name="Ottonello S."/>
            <person name="Baldrian P."/>
            <person name="Spatafora J.W."/>
            <person name="Henrissat B."/>
            <person name="Nagy L.G."/>
            <person name="Aury J.M."/>
            <person name="Wincker P."/>
            <person name="Grigoriev I.V."/>
            <person name="Bonfante P."/>
            <person name="Martin F.M."/>
        </authorList>
    </citation>
    <scope>NUCLEOTIDE SEQUENCE [LARGE SCALE GENOMIC DNA]</scope>
    <source>
        <strain evidence="6 7">RN42</strain>
    </source>
</reference>
<feature type="region of interest" description="Disordered" evidence="3">
    <location>
        <begin position="888"/>
        <end position="911"/>
    </location>
</feature>
<evidence type="ECO:0000313" key="7">
    <source>
        <dbReference type="Proteomes" id="UP000275078"/>
    </source>
</evidence>
<dbReference type="Gene3D" id="1.10.10.10">
    <property type="entry name" value="Winged helix-like DNA-binding domain superfamily/Winged helix DNA-binding domain"/>
    <property type="match status" value="1"/>
</dbReference>
<evidence type="ECO:0000256" key="2">
    <source>
        <dbReference type="SAM" id="Coils"/>
    </source>
</evidence>
<feature type="compositionally biased region" description="Basic and acidic residues" evidence="3">
    <location>
        <begin position="551"/>
        <end position="561"/>
    </location>
</feature>